<proteinExistence type="predicted"/>
<dbReference type="Pfam" id="PF16286">
    <property type="entry name" value="DUF4932"/>
    <property type="match status" value="1"/>
</dbReference>
<organism evidence="1 2">
    <name type="scientific">Terrimonas ginsenosidimutans</name>
    <dbReference type="NCBI Taxonomy" id="2908004"/>
    <lineage>
        <taxon>Bacteria</taxon>
        <taxon>Pseudomonadati</taxon>
        <taxon>Bacteroidota</taxon>
        <taxon>Chitinophagia</taxon>
        <taxon>Chitinophagales</taxon>
        <taxon>Chitinophagaceae</taxon>
        <taxon>Terrimonas</taxon>
    </lineage>
</organism>
<evidence type="ECO:0000313" key="1">
    <source>
        <dbReference type="EMBL" id="MCG2617083.1"/>
    </source>
</evidence>
<evidence type="ECO:0000313" key="2">
    <source>
        <dbReference type="Proteomes" id="UP001165367"/>
    </source>
</evidence>
<reference evidence="1" key="1">
    <citation type="submission" date="2022-01" db="EMBL/GenBank/DDBJ databases">
        <authorList>
            <person name="Jo J.-H."/>
            <person name="Im W.-T."/>
        </authorList>
    </citation>
    <scope>NUCLEOTIDE SEQUENCE</scope>
    <source>
        <strain evidence="1">NA20</strain>
    </source>
</reference>
<keyword evidence="2" id="KW-1185">Reference proteome</keyword>
<accession>A0ABS9KXS9</accession>
<dbReference type="RefSeq" id="WP_237875620.1">
    <property type="nucleotide sequence ID" value="NZ_JAKLTR010000017.1"/>
</dbReference>
<comment type="caution">
    <text evidence="1">The sequence shown here is derived from an EMBL/GenBank/DDBJ whole genome shotgun (WGS) entry which is preliminary data.</text>
</comment>
<dbReference type="InterPro" id="IPR032560">
    <property type="entry name" value="DUF4932"/>
</dbReference>
<gene>
    <name evidence="1" type="ORF">LZZ85_22495</name>
</gene>
<protein>
    <submittedName>
        <fullName evidence="1">DUF4932 domain-containing protein</fullName>
    </submittedName>
</protein>
<name>A0ABS9KXS9_9BACT</name>
<sequence length="373" mass="41686">MKTILLSATCLLCLKIAAQLPPVDTSGEIHIRFDHNTEFAGFIFFIGSMADDALAPGAKMNNGQLKKDWFRYDIALTEKYHAFRDDADLKTAAGFMENLQSTDIFPLLMNVAPFPAAAMHNGISYRSIEEFAPGRDSLEAARQASIFLNALNSVFKKMSFEKYYVDAAAYYQQTLKEIRSALPPKGSIAAMEQFYGKRFTEYTIMPSLTIPSGMAFGLKLNRADGTAVFNLFGPFAVQQINRNTPISLGYNNPQHILELSVHEFGHSFANPVVAALPDSLILSSRSHFEPIREAMDKQGYTTWKSCVTEHFVRAGEVMIAERMGRTNAANDLLKNYTENRKFIYLPVIIEAIESALKEGKTYKDAVRIAAERL</sequence>
<dbReference type="Proteomes" id="UP001165367">
    <property type="component" value="Unassembled WGS sequence"/>
</dbReference>
<dbReference type="EMBL" id="JAKLTR010000017">
    <property type="protein sequence ID" value="MCG2617083.1"/>
    <property type="molecule type" value="Genomic_DNA"/>
</dbReference>